<dbReference type="GO" id="GO:0048167">
    <property type="term" value="P:regulation of synaptic plasticity"/>
    <property type="evidence" value="ECO:0007669"/>
    <property type="project" value="TreeGrafter"/>
</dbReference>
<dbReference type="InterPro" id="IPR036034">
    <property type="entry name" value="PDZ_sf"/>
</dbReference>
<feature type="compositionally biased region" description="Basic residues" evidence="3">
    <location>
        <begin position="766"/>
        <end position="778"/>
    </location>
</feature>
<feature type="compositionally biased region" description="Low complexity" evidence="3">
    <location>
        <begin position="189"/>
        <end position="199"/>
    </location>
</feature>
<feature type="region of interest" description="Disordered" evidence="3">
    <location>
        <begin position="183"/>
        <end position="240"/>
    </location>
</feature>
<gene>
    <name evidence="6" type="ORF">PSYICH_LOCUS849</name>
</gene>
<name>A0A9P0G5N4_9CUCU</name>
<evidence type="ECO:0000313" key="6">
    <source>
        <dbReference type="EMBL" id="CAH1098871.1"/>
    </source>
</evidence>
<keyword evidence="1" id="KW-0770">Synapse</keyword>
<dbReference type="InterPro" id="IPR000008">
    <property type="entry name" value="C2_dom"/>
</dbReference>
<feature type="compositionally biased region" description="Polar residues" evidence="3">
    <location>
        <begin position="755"/>
        <end position="764"/>
    </location>
</feature>
<evidence type="ECO:0000259" key="4">
    <source>
        <dbReference type="PROSITE" id="PS50004"/>
    </source>
</evidence>
<feature type="region of interest" description="Disordered" evidence="3">
    <location>
        <begin position="387"/>
        <end position="407"/>
    </location>
</feature>
<dbReference type="Gene3D" id="2.30.42.10">
    <property type="match status" value="1"/>
</dbReference>
<dbReference type="GO" id="GO:0031267">
    <property type="term" value="F:small GTPase binding"/>
    <property type="evidence" value="ECO:0007669"/>
    <property type="project" value="InterPro"/>
</dbReference>
<feature type="compositionally biased region" description="Low complexity" evidence="3">
    <location>
        <begin position="217"/>
        <end position="229"/>
    </location>
</feature>
<dbReference type="EMBL" id="OV651813">
    <property type="protein sequence ID" value="CAH1098871.1"/>
    <property type="molecule type" value="Genomic_DNA"/>
</dbReference>
<dbReference type="InterPro" id="IPR001478">
    <property type="entry name" value="PDZ"/>
</dbReference>
<feature type="compositionally biased region" description="Polar residues" evidence="3">
    <location>
        <begin position="305"/>
        <end position="326"/>
    </location>
</feature>
<evidence type="ECO:0000256" key="1">
    <source>
        <dbReference type="ARBA" id="ARBA00023018"/>
    </source>
</evidence>
<evidence type="ECO:0000256" key="3">
    <source>
        <dbReference type="SAM" id="MobiDB-lite"/>
    </source>
</evidence>
<feature type="compositionally biased region" description="Basic and acidic residues" evidence="3">
    <location>
        <begin position="230"/>
        <end position="240"/>
    </location>
</feature>
<dbReference type="Pfam" id="PF00595">
    <property type="entry name" value="PDZ"/>
    <property type="match status" value="1"/>
</dbReference>
<evidence type="ECO:0000256" key="2">
    <source>
        <dbReference type="ARBA" id="ARBA00034103"/>
    </source>
</evidence>
<dbReference type="GO" id="GO:0042734">
    <property type="term" value="C:presynaptic membrane"/>
    <property type="evidence" value="ECO:0007669"/>
    <property type="project" value="TreeGrafter"/>
</dbReference>
<feature type="compositionally biased region" description="Basic and acidic residues" evidence="3">
    <location>
        <begin position="727"/>
        <end position="746"/>
    </location>
</feature>
<feature type="region of interest" description="Disordered" evidence="3">
    <location>
        <begin position="258"/>
        <end position="336"/>
    </location>
</feature>
<accession>A0A9P0G5N4</accession>
<dbReference type="GO" id="GO:0048788">
    <property type="term" value="C:cytoskeleton of presynaptic active zone"/>
    <property type="evidence" value="ECO:0007669"/>
    <property type="project" value="TreeGrafter"/>
</dbReference>
<dbReference type="GO" id="GO:0044325">
    <property type="term" value="F:transmembrane transporter binding"/>
    <property type="evidence" value="ECO:0007669"/>
    <property type="project" value="TreeGrafter"/>
</dbReference>
<dbReference type="Gene3D" id="2.60.40.150">
    <property type="entry name" value="C2 domain"/>
    <property type="match status" value="1"/>
</dbReference>
<dbReference type="PANTHER" id="PTHR12157:SF21">
    <property type="entry name" value="RAB3 INTERACTING MOLECULE, ISOFORM F"/>
    <property type="match status" value="1"/>
</dbReference>
<dbReference type="GO" id="GO:0050806">
    <property type="term" value="P:positive regulation of synaptic transmission"/>
    <property type="evidence" value="ECO:0007669"/>
    <property type="project" value="TreeGrafter"/>
</dbReference>
<evidence type="ECO:0000313" key="7">
    <source>
        <dbReference type="Proteomes" id="UP001153636"/>
    </source>
</evidence>
<dbReference type="SMART" id="SM00228">
    <property type="entry name" value="PDZ"/>
    <property type="match status" value="1"/>
</dbReference>
<dbReference type="SUPFAM" id="SSF49562">
    <property type="entry name" value="C2 domain (Calcium/lipid-binding domain, CaLB)"/>
    <property type="match status" value="1"/>
</dbReference>
<comment type="subcellular location">
    <subcellularLocation>
        <location evidence="2">Synapse</location>
    </subcellularLocation>
</comment>
<dbReference type="PANTHER" id="PTHR12157">
    <property type="entry name" value="REGULATING SYNAPTIC MEMBRANE EXOCYTOSIS PROTEIN"/>
    <property type="match status" value="1"/>
</dbReference>
<dbReference type="PROSITE" id="PS50106">
    <property type="entry name" value="PDZ"/>
    <property type="match status" value="1"/>
</dbReference>
<dbReference type="InterPro" id="IPR035892">
    <property type="entry name" value="C2_domain_sf"/>
</dbReference>
<feature type="compositionally biased region" description="Polar residues" evidence="3">
    <location>
        <begin position="694"/>
        <end position="703"/>
    </location>
</feature>
<feature type="domain" description="C2" evidence="4">
    <location>
        <begin position="1"/>
        <end position="175"/>
    </location>
</feature>
<evidence type="ECO:0000259" key="5">
    <source>
        <dbReference type="PROSITE" id="PS50106"/>
    </source>
</evidence>
<feature type="compositionally biased region" description="Basic residues" evidence="3">
    <location>
        <begin position="670"/>
        <end position="685"/>
    </location>
</feature>
<dbReference type="GO" id="GO:0048791">
    <property type="term" value="P:calcium ion-regulated exocytosis of neurotransmitter"/>
    <property type="evidence" value="ECO:0007669"/>
    <property type="project" value="TreeGrafter"/>
</dbReference>
<dbReference type="Proteomes" id="UP001153636">
    <property type="component" value="Chromosome 1"/>
</dbReference>
<protein>
    <submittedName>
        <fullName evidence="6">Uncharacterized protein</fullName>
    </submittedName>
</protein>
<dbReference type="SMART" id="SM00239">
    <property type="entry name" value="C2"/>
    <property type="match status" value="1"/>
</dbReference>
<feature type="compositionally biased region" description="Basic and acidic residues" evidence="3">
    <location>
        <begin position="648"/>
        <end position="669"/>
    </location>
</feature>
<dbReference type="AlphaFoldDB" id="A0A9P0G5N4"/>
<dbReference type="PROSITE" id="PS50004">
    <property type="entry name" value="C2"/>
    <property type="match status" value="1"/>
</dbReference>
<sequence length="816" mass="90956">MILRRNSRDTTTGSSAAILGLKVVGGKILENGMTGAIIEKVKKGSIADVEGQLKPGDEVIEWNGRSLQGKTFQEVADIIAESRQEANVELIVSRSMGNRRVAQANWRQSVAQRGTTEPMWNQTFVYSGLRRADLRLRALEITVWDYVRYGANDFLGEAIVELWPLEDQPMWRTLGPHEEIALTPSEHLSPPSTGSSDTPSECDIEGGRDRRNADGASVSSVGSSSSPPRESSERRSRREQETMQAYHMYNNTSSKKVGVISHRSHSAAPCDSPSVHLSRSRSKSPRRSATDHRSLSPPDVRLTDYTPTTYKMSRFQSRSATATPTGSPKKRQLPQVPQALARALQERVAQDLEGHSGNRNRMRYIHTYRSTGSGWERRYSGLSDSDLANHSRFGNRRSFSPEKERERDPLGLVDFDSDMESVVSVTSSAFSTQSERPRGTRGLGTIIKPIFRTLSKPVFDSSHPINSKNSNQMHQTQYLNPEQSNQTLYKSVTFGSVKTYHPLDGVDLEKRTIRRVLPSLPEPKNAKENKNGDGSNELFQIFSESFSPHLLDCSCENTEICIDTIDIDIPDNTNDDYLLNNPNNNLPANDIINSVESTNTTISRTPSPPFIFKKCSIDTTSIASKAFNDASIDLGSTEYGYRTMNSRGVRERDHHDHPREPIEPLDPHHNYHLNHNHHVHHHHHREGSVKRGQFTRSLSNTEPPTDEKTDGSLSDTAVSQIHGLEVPQKDSMNRKDSPRDRDRDRQGQFVGMGKKSSSTSQLSATGRKRRMGFGKRGKTSFTVQRSEEILPGDGRLTKQGSSASSDGEGSADGDRS</sequence>
<dbReference type="Pfam" id="PF00168">
    <property type="entry name" value="C2"/>
    <property type="match status" value="1"/>
</dbReference>
<dbReference type="GO" id="GO:0042391">
    <property type="term" value="P:regulation of membrane potential"/>
    <property type="evidence" value="ECO:0007669"/>
    <property type="project" value="TreeGrafter"/>
</dbReference>
<dbReference type="SUPFAM" id="SSF50156">
    <property type="entry name" value="PDZ domain-like"/>
    <property type="match status" value="1"/>
</dbReference>
<organism evidence="6 7">
    <name type="scientific">Psylliodes chrysocephalus</name>
    <dbReference type="NCBI Taxonomy" id="3402493"/>
    <lineage>
        <taxon>Eukaryota</taxon>
        <taxon>Metazoa</taxon>
        <taxon>Ecdysozoa</taxon>
        <taxon>Arthropoda</taxon>
        <taxon>Hexapoda</taxon>
        <taxon>Insecta</taxon>
        <taxon>Pterygota</taxon>
        <taxon>Neoptera</taxon>
        <taxon>Endopterygota</taxon>
        <taxon>Coleoptera</taxon>
        <taxon>Polyphaga</taxon>
        <taxon>Cucujiformia</taxon>
        <taxon>Chrysomeloidea</taxon>
        <taxon>Chrysomelidae</taxon>
        <taxon>Galerucinae</taxon>
        <taxon>Alticini</taxon>
        <taxon>Psylliodes</taxon>
    </lineage>
</organism>
<dbReference type="InterPro" id="IPR039032">
    <property type="entry name" value="Rim-like"/>
</dbReference>
<feature type="domain" description="PDZ" evidence="5">
    <location>
        <begin position="1"/>
        <end position="94"/>
    </location>
</feature>
<dbReference type="OrthoDB" id="420032at2759"/>
<reference evidence="6" key="1">
    <citation type="submission" date="2022-01" db="EMBL/GenBank/DDBJ databases">
        <authorList>
            <person name="King R."/>
        </authorList>
    </citation>
    <scope>NUCLEOTIDE SEQUENCE</scope>
</reference>
<feature type="region of interest" description="Disordered" evidence="3">
    <location>
        <begin position="645"/>
        <end position="816"/>
    </location>
</feature>
<dbReference type="CDD" id="cd06714">
    <property type="entry name" value="PDZ_RIM-like"/>
    <property type="match status" value="1"/>
</dbReference>
<proteinExistence type="predicted"/>
<keyword evidence="7" id="KW-1185">Reference proteome</keyword>